<dbReference type="AlphaFoldDB" id="A0AAV0EZS6"/>
<evidence type="ECO:0000313" key="2">
    <source>
        <dbReference type="Proteomes" id="UP001152523"/>
    </source>
</evidence>
<sequence length="106" mass="12473">MSLAHVSFWSSHSSMADHFKVFALGFLLGWGQRLIMHLWRSRKPKSPIEAELSALSEEFGRDLRELAKKYRGLEDRNYGRELVELYTEYTRKVVPLERALFGQDER</sequence>
<dbReference type="Proteomes" id="UP001152523">
    <property type="component" value="Unassembled WGS sequence"/>
</dbReference>
<evidence type="ECO:0000313" key="1">
    <source>
        <dbReference type="EMBL" id="CAH9128722.1"/>
    </source>
</evidence>
<reference evidence="1" key="1">
    <citation type="submission" date="2022-07" db="EMBL/GenBank/DDBJ databases">
        <authorList>
            <person name="Macas J."/>
            <person name="Novak P."/>
            <person name="Neumann P."/>
        </authorList>
    </citation>
    <scope>NUCLEOTIDE SEQUENCE</scope>
</reference>
<gene>
    <name evidence="1" type="ORF">CEPIT_LOCUS29296</name>
</gene>
<keyword evidence="2" id="KW-1185">Reference proteome</keyword>
<accession>A0AAV0EZS6</accession>
<comment type="caution">
    <text evidence="1">The sequence shown here is derived from an EMBL/GenBank/DDBJ whole genome shotgun (WGS) entry which is preliminary data.</text>
</comment>
<dbReference type="EMBL" id="CAMAPF010000951">
    <property type="protein sequence ID" value="CAH9128722.1"/>
    <property type="molecule type" value="Genomic_DNA"/>
</dbReference>
<protein>
    <submittedName>
        <fullName evidence="1">Uncharacterized protein</fullName>
    </submittedName>
</protein>
<name>A0AAV0EZS6_9ASTE</name>
<proteinExistence type="predicted"/>
<organism evidence="1 2">
    <name type="scientific">Cuscuta epithymum</name>
    <dbReference type="NCBI Taxonomy" id="186058"/>
    <lineage>
        <taxon>Eukaryota</taxon>
        <taxon>Viridiplantae</taxon>
        <taxon>Streptophyta</taxon>
        <taxon>Embryophyta</taxon>
        <taxon>Tracheophyta</taxon>
        <taxon>Spermatophyta</taxon>
        <taxon>Magnoliopsida</taxon>
        <taxon>eudicotyledons</taxon>
        <taxon>Gunneridae</taxon>
        <taxon>Pentapetalae</taxon>
        <taxon>asterids</taxon>
        <taxon>lamiids</taxon>
        <taxon>Solanales</taxon>
        <taxon>Convolvulaceae</taxon>
        <taxon>Cuscuteae</taxon>
        <taxon>Cuscuta</taxon>
        <taxon>Cuscuta subgen. Cuscuta</taxon>
    </lineage>
</organism>